<proteinExistence type="predicted"/>
<accession>A0A6J4L047</accession>
<dbReference type="EMBL" id="CADCTS010000369">
    <property type="protein sequence ID" value="CAA9319669.1"/>
    <property type="molecule type" value="Genomic_DNA"/>
</dbReference>
<dbReference type="EC" id="3.2.1.55" evidence="2"/>
<feature type="region of interest" description="Disordered" evidence="1">
    <location>
        <begin position="1"/>
        <end position="72"/>
    </location>
</feature>
<gene>
    <name evidence="2" type="ORF">AVDCRST_MAG48-2565</name>
</gene>
<feature type="compositionally biased region" description="Basic residues" evidence="1">
    <location>
        <begin position="133"/>
        <end position="165"/>
    </location>
</feature>
<feature type="compositionally biased region" description="Basic residues" evidence="1">
    <location>
        <begin position="1"/>
        <end position="10"/>
    </location>
</feature>
<name>A0A6J4L047_9ACTN</name>
<reference evidence="2" key="1">
    <citation type="submission" date="2020-02" db="EMBL/GenBank/DDBJ databases">
        <authorList>
            <person name="Meier V. D."/>
        </authorList>
    </citation>
    <scope>NUCLEOTIDE SEQUENCE</scope>
    <source>
        <strain evidence="2">AVDCRST_MAG48</strain>
    </source>
</reference>
<feature type="non-terminal residue" evidence="2">
    <location>
        <position position="371"/>
    </location>
</feature>
<feature type="compositionally biased region" description="Basic and acidic residues" evidence="1">
    <location>
        <begin position="196"/>
        <end position="213"/>
    </location>
</feature>
<feature type="region of interest" description="Disordered" evidence="1">
    <location>
        <begin position="196"/>
        <end position="371"/>
    </location>
</feature>
<dbReference type="AlphaFoldDB" id="A0A6J4L047"/>
<protein>
    <submittedName>
        <fullName evidence="2">GH43_26 / GH43_27 / GH43 / GH43_33 / GH43_ 31 / GH43_30 / GH43_8 / GH43_32 / GH43_3</fullName>
        <ecNumber evidence="2">3.2.1.55</ecNumber>
    </submittedName>
</protein>
<feature type="compositionally biased region" description="Low complexity" evidence="1">
    <location>
        <begin position="251"/>
        <end position="261"/>
    </location>
</feature>
<sequence>DAPRDGRRRPPPPAPPAALPPRGGRGRLPADDGLHDGARRPGPGGAVVQRRRGGDLHQPGARPGGRPLRDGGGGALLVRAVLGDGGDAALVGLPAHARRRRRGGDLPGRPGGQPLLRVVGAGAARDRGPLVRLRGRRRRGQRQPPHLRPRGRHHRGALRLRRAARAAREPLGDRRHRLHRRRHALRLLVRLAGEDERPAEPVPRRARDADHPRREGRRGVRAAPGLGDPRRHRRRAGQRGAGRPRPRGRGVPHLLGLGLLDPRLRDRSAERRRGRRPAGPGELDQGPGAALRGQRGGRAVRHRPSQLLHLPGRQPDLVRLPRRHQPGGQLRRGPRGLGPAARGGSGRPARVRHPVRVDDGDPAAGGRPGGL</sequence>
<keyword evidence="2" id="KW-0326">Glycosidase</keyword>
<keyword evidence="2" id="KW-0378">Hydrolase</keyword>
<dbReference type="GO" id="GO:0046556">
    <property type="term" value="F:alpha-L-arabinofuranosidase activity"/>
    <property type="evidence" value="ECO:0007669"/>
    <property type="project" value="UniProtKB-EC"/>
</dbReference>
<feature type="compositionally biased region" description="Low complexity" evidence="1">
    <location>
        <begin position="277"/>
        <end position="293"/>
    </location>
</feature>
<feature type="compositionally biased region" description="Basic and acidic residues" evidence="1">
    <location>
        <begin position="28"/>
        <end position="39"/>
    </location>
</feature>
<feature type="compositionally biased region" description="Basic residues" evidence="1">
    <location>
        <begin position="230"/>
        <end position="250"/>
    </location>
</feature>
<evidence type="ECO:0000256" key="1">
    <source>
        <dbReference type="SAM" id="MobiDB-lite"/>
    </source>
</evidence>
<evidence type="ECO:0000313" key="2">
    <source>
        <dbReference type="EMBL" id="CAA9319669.1"/>
    </source>
</evidence>
<feature type="compositionally biased region" description="Basic and acidic residues" evidence="1">
    <location>
        <begin position="262"/>
        <end position="271"/>
    </location>
</feature>
<organism evidence="2">
    <name type="scientific">uncultured Friedmanniella sp</name>
    <dbReference type="NCBI Taxonomy" id="335381"/>
    <lineage>
        <taxon>Bacteria</taxon>
        <taxon>Bacillati</taxon>
        <taxon>Actinomycetota</taxon>
        <taxon>Actinomycetes</taxon>
        <taxon>Propionibacteriales</taxon>
        <taxon>Nocardioidaceae</taxon>
        <taxon>Friedmanniella</taxon>
        <taxon>environmental samples</taxon>
    </lineage>
</organism>
<feature type="non-terminal residue" evidence="2">
    <location>
        <position position="1"/>
    </location>
</feature>
<feature type="region of interest" description="Disordered" evidence="1">
    <location>
        <begin position="94"/>
        <end position="177"/>
    </location>
</feature>
<feature type="compositionally biased region" description="Low complexity" evidence="1">
    <location>
        <begin position="326"/>
        <end position="340"/>
    </location>
</feature>